<dbReference type="PANTHER" id="PTHR43390:SF1">
    <property type="entry name" value="CHLOROPLAST PROCESSING PEPTIDASE"/>
    <property type="match status" value="1"/>
</dbReference>
<reference evidence="10 11" key="1">
    <citation type="submission" date="2024-10" db="EMBL/GenBank/DDBJ databases">
        <authorList>
            <person name="Ratan Roy A."/>
            <person name="Morales Sandoval P.H."/>
            <person name="De Los Santos Villalobos S."/>
            <person name="Chakraborty S."/>
            <person name="Mukherjee J."/>
        </authorList>
    </citation>
    <scope>NUCLEOTIDE SEQUENCE [LARGE SCALE GENOMIC DNA]</scope>
    <source>
        <strain evidence="10 11">S1</strain>
    </source>
</reference>
<dbReference type="PRINTS" id="PR00727">
    <property type="entry name" value="LEADERPTASE"/>
</dbReference>
<dbReference type="RefSeq" id="WP_377963195.1">
    <property type="nucleotide sequence ID" value="NZ_JBHZOL010000044.1"/>
</dbReference>
<evidence type="ECO:0000256" key="7">
    <source>
        <dbReference type="RuleBase" id="RU003993"/>
    </source>
</evidence>
<dbReference type="InterPro" id="IPR019756">
    <property type="entry name" value="Pept_S26A_signal_pept_1_Ser-AS"/>
</dbReference>
<dbReference type="PROSITE" id="PS00501">
    <property type="entry name" value="SPASE_I_1"/>
    <property type="match status" value="1"/>
</dbReference>
<evidence type="ECO:0000256" key="3">
    <source>
        <dbReference type="ARBA" id="ARBA00009370"/>
    </source>
</evidence>
<dbReference type="PROSITE" id="PS00761">
    <property type="entry name" value="SPASE_I_3"/>
    <property type="match status" value="1"/>
</dbReference>
<dbReference type="InterPro" id="IPR036286">
    <property type="entry name" value="LexA/Signal_pep-like_sf"/>
</dbReference>
<dbReference type="PANTHER" id="PTHR43390">
    <property type="entry name" value="SIGNAL PEPTIDASE I"/>
    <property type="match status" value="1"/>
</dbReference>
<comment type="catalytic activity">
    <reaction evidence="1 7">
        <text>Cleavage of hydrophobic, N-terminal signal or leader sequences from secreted and periplasmic proteins.</text>
        <dbReference type="EC" id="3.4.21.89"/>
    </reaction>
</comment>
<evidence type="ECO:0000313" key="10">
    <source>
        <dbReference type="EMBL" id="MFE4105930.1"/>
    </source>
</evidence>
<organism evidence="10 11">
    <name type="scientific">Almyronema epifaneia S1</name>
    <dbReference type="NCBI Taxonomy" id="2991925"/>
    <lineage>
        <taxon>Bacteria</taxon>
        <taxon>Bacillati</taxon>
        <taxon>Cyanobacteriota</taxon>
        <taxon>Cyanophyceae</taxon>
        <taxon>Nodosilineales</taxon>
        <taxon>Nodosilineaceae</taxon>
        <taxon>Almyronema</taxon>
        <taxon>Almyronema epifaneia</taxon>
    </lineage>
</organism>
<dbReference type="InterPro" id="IPR019757">
    <property type="entry name" value="Pept_S26A_signal_pept_1_Lys-AS"/>
</dbReference>
<comment type="subcellular location">
    <subcellularLocation>
        <location evidence="2">Cell membrane</location>
        <topology evidence="2">Single-pass type II membrane protein</topology>
    </subcellularLocation>
    <subcellularLocation>
        <location evidence="8">Membrane</location>
        <topology evidence="8">Single-pass type II membrane protein</topology>
    </subcellularLocation>
</comment>
<dbReference type="Gene3D" id="2.10.109.10">
    <property type="entry name" value="Umud Fragment, subunit A"/>
    <property type="match status" value="1"/>
</dbReference>
<dbReference type="EC" id="3.4.21.89" evidence="4 7"/>
<dbReference type="EMBL" id="JBHZOL010000044">
    <property type="protein sequence ID" value="MFE4105930.1"/>
    <property type="molecule type" value="Genomic_DNA"/>
</dbReference>
<keyword evidence="5 7" id="KW-0645">Protease</keyword>
<comment type="similarity">
    <text evidence="3 8">Belongs to the peptidase S26 family.</text>
</comment>
<evidence type="ECO:0000256" key="1">
    <source>
        <dbReference type="ARBA" id="ARBA00000677"/>
    </source>
</evidence>
<evidence type="ECO:0000256" key="4">
    <source>
        <dbReference type="ARBA" id="ARBA00013208"/>
    </source>
</evidence>
<keyword evidence="7" id="KW-0812">Transmembrane</keyword>
<dbReference type="Proteomes" id="UP001600165">
    <property type="component" value="Unassembled WGS sequence"/>
</dbReference>
<feature type="domain" description="Peptidase S26" evidence="9">
    <location>
        <begin position="21"/>
        <end position="177"/>
    </location>
</feature>
<dbReference type="InterPro" id="IPR019758">
    <property type="entry name" value="Pept_S26A_signal_pept_1_CS"/>
</dbReference>
<dbReference type="PROSITE" id="PS00760">
    <property type="entry name" value="SPASE_I_2"/>
    <property type="match status" value="1"/>
</dbReference>
<keyword evidence="7" id="KW-1133">Transmembrane helix</keyword>
<evidence type="ECO:0000256" key="5">
    <source>
        <dbReference type="ARBA" id="ARBA00022670"/>
    </source>
</evidence>
<evidence type="ECO:0000256" key="8">
    <source>
        <dbReference type="RuleBase" id="RU362042"/>
    </source>
</evidence>
<keyword evidence="11" id="KW-1185">Reference proteome</keyword>
<comment type="caution">
    <text evidence="10">The sequence shown here is derived from an EMBL/GenBank/DDBJ whole genome shotgun (WGS) entry which is preliminary data.</text>
</comment>
<evidence type="ECO:0000313" key="11">
    <source>
        <dbReference type="Proteomes" id="UP001600165"/>
    </source>
</evidence>
<evidence type="ECO:0000256" key="2">
    <source>
        <dbReference type="ARBA" id="ARBA00004401"/>
    </source>
</evidence>
<protein>
    <recommendedName>
        <fullName evidence="4 7">Signal peptidase I</fullName>
        <ecNumber evidence="4 7">3.4.21.89</ecNumber>
    </recommendedName>
</protein>
<gene>
    <name evidence="10" type="primary">lepB</name>
    <name evidence="10" type="ORF">ACFVKH_06565</name>
</gene>
<proteinExistence type="inferred from homology"/>
<evidence type="ECO:0000256" key="6">
    <source>
        <dbReference type="ARBA" id="ARBA00022801"/>
    </source>
</evidence>
<dbReference type="InterPro" id="IPR019533">
    <property type="entry name" value="Peptidase_S26"/>
</dbReference>
<dbReference type="GO" id="GO:0009003">
    <property type="term" value="F:signal peptidase activity"/>
    <property type="evidence" value="ECO:0007669"/>
    <property type="project" value="UniProtKB-EC"/>
</dbReference>
<dbReference type="SUPFAM" id="SSF51306">
    <property type="entry name" value="LexA/Signal peptidase"/>
    <property type="match status" value="1"/>
</dbReference>
<dbReference type="Pfam" id="PF10502">
    <property type="entry name" value="Peptidase_S26"/>
    <property type="match status" value="1"/>
</dbReference>
<name>A0ABW6IE17_9CYAN</name>
<keyword evidence="7" id="KW-0472">Membrane</keyword>
<dbReference type="NCBIfam" id="TIGR02227">
    <property type="entry name" value="sigpep_I_bact"/>
    <property type="match status" value="1"/>
</dbReference>
<accession>A0ABW6IE17</accession>
<keyword evidence="6 7" id="KW-0378">Hydrolase</keyword>
<evidence type="ECO:0000259" key="9">
    <source>
        <dbReference type="Pfam" id="PF10502"/>
    </source>
</evidence>
<feature type="transmembrane region" description="Helical" evidence="7">
    <location>
        <begin position="20"/>
        <end position="39"/>
    </location>
</feature>
<dbReference type="CDD" id="cd06530">
    <property type="entry name" value="S26_SPase_I"/>
    <property type="match status" value="1"/>
</dbReference>
<sequence>MNGIYGSKVQDKDHLPSWMAAARTLGVGLIFAVGIRTFVAETRFIPSDSMVPTLLVGDHLIVEKLSYHLHLPQHGDVVVFKAPPALLEQNLRDDLIKRVIGLPGDVVEVRAGKVFVNGNVLEEPYLKDLPNYGIGPIAVPNGQYFVLGDNRNHSYDSHYWGFVPAGNIIGHAVWCYYPLTHWGKVAS</sequence>
<dbReference type="InterPro" id="IPR000223">
    <property type="entry name" value="Pept_S26A_signal_pept_1"/>
</dbReference>